<organism evidence="2 3">
    <name type="scientific">Dyella lipolytica</name>
    <dbReference type="NCBI Taxonomy" id="1867835"/>
    <lineage>
        <taxon>Bacteria</taxon>
        <taxon>Pseudomonadati</taxon>
        <taxon>Pseudomonadota</taxon>
        <taxon>Gammaproteobacteria</taxon>
        <taxon>Lysobacterales</taxon>
        <taxon>Rhodanobacteraceae</taxon>
        <taxon>Dyella</taxon>
    </lineage>
</organism>
<sequence length="184" mass="21005">MNMFEPVIVDTKRLRLRPLRTEDVSIFFDMWSDPEAVRYFSFPPMQDIEQAHARIAEKLQSSSDGNSVICVVESRDTGEVLGDCALFNGVPHSKRADIGYCLGRKHWGKGYMAEAADALIEHGFKRAGLRRIEADIDPRNLPSIQLIERLGFKREGYLRERWMIGGEVADTVLYGLIHSDRYQS</sequence>
<feature type="domain" description="N-acetyltransferase" evidence="1">
    <location>
        <begin position="14"/>
        <end position="175"/>
    </location>
</feature>
<evidence type="ECO:0000313" key="3">
    <source>
        <dbReference type="Proteomes" id="UP001620405"/>
    </source>
</evidence>
<reference evidence="2 3" key="1">
    <citation type="submission" date="2020-10" db="EMBL/GenBank/DDBJ databases">
        <title>Phylogeny of dyella-like bacteria.</title>
        <authorList>
            <person name="Fu J."/>
        </authorList>
    </citation>
    <scope>NUCLEOTIDE SEQUENCE [LARGE SCALE GENOMIC DNA]</scope>
    <source>
        <strain evidence="2 3">DHOB07</strain>
    </source>
</reference>
<evidence type="ECO:0000259" key="1">
    <source>
        <dbReference type="PROSITE" id="PS51186"/>
    </source>
</evidence>
<dbReference type="Proteomes" id="UP001620405">
    <property type="component" value="Unassembled WGS sequence"/>
</dbReference>
<comment type="caution">
    <text evidence="2">The sequence shown here is derived from an EMBL/GenBank/DDBJ whole genome shotgun (WGS) entry which is preliminary data.</text>
</comment>
<dbReference type="InterPro" id="IPR000182">
    <property type="entry name" value="GNAT_dom"/>
</dbReference>
<evidence type="ECO:0000313" key="2">
    <source>
        <dbReference type="EMBL" id="MFK2873228.1"/>
    </source>
</evidence>
<dbReference type="Gene3D" id="3.40.630.30">
    <property type="match status" value="1"/>
</dbReference>
<dbReference type="RefSeq" id="WP_284397945.1">
    <property type="nucleotide sequence ID" value="NZ_BSNQ01000003.1"/>
</dbReference>
<dbReference type="PANTHER" id="PTHR43441:SF11">
    <property type="entry name" value="RIBOSOMAL-PROTEIN-SERINE ACETYLTRANSFERASE"/>
    <property type="match status" value="1"/>
</dbReference>
<dbReference type="PROSITE" id="PS51186">
    <property type="entry name" value="GNAT"/>
    <property type="match status" value="1"/>
</dbReference>
<gene>
    <name evidence="2" type="ORF">ISP13_06745</name>
</gene>
<protein>
    <submittedName>
        <fullName evidence="2">GNAT family N-acetyltransferase</fullName>
    </submittedName>
</protein>
<keyword evidence="3" id="KW-1185">Reference proteome</keyword>
<dbReference type="PANTHER" id="PTHR43441">
    <property type="entry name" value="RIBOSOMAL-PROTEIN-SERINE ACETYLTRANSFERASE"/>
    <property type="match status" value="1"/>
</dbReference>
<dbReference type="EMBL" id="JADIKG010000011">
    <property type="protein sequence ID" value="MFK2873228.1"/>
    <property type="molecule type" value="Genomic_DNA"/>
</dbReference>
<accession>A0ABW8IUL7</accession>
<proteinExistence type="predicted"/>
<dbReference type="InterPro" id="IPR016181">
    <property type="entry name" value="Acyl_CoA_acyltransferase"/>
</dbReference>
<dbReference type="SUPFAM" id="SSF55729">
    <property type="entry name" value="Acyl-CoA N-acyltransferases (Nat)"/>
    <property type="match status" value="1"/>
</dbReference>
<name>A0ABW8IUL7_9GAMM</name>
<dbReference type="InterPro" id="IPR051908">
    <property type="entry name" value="Ribosomal_N-acetyltransferase"/>
</dbReference>
<dbReference type="Pfam" id="PF13302">
    <property type="entry name" value="Acetyltransf_3"/>
    <property type="match status" value="1"/>
</dbReference>